<sequence length="113" mass="12647">MLIDWSRIESLVDTNDPDDLNWLKEMIASLLENMAVRIQNLGQFMEARSAKDLQSELHQIKGVAANFGLSALSALVIEAESKAKTGDIDTCISIATKIAPIWEETKLELQKRF</sequence>
<proteinExistence type="predicted"/>
<dbReference type="InterPro" id="IPR008207">
    <property type="entry name" value="Sig_transdc_His_kin_Hpt_dom"/>
</dbReference>
<reference evidence="3 4" key="1">
    <citation type="submission" date="2018-02" db="EMBL/GenBank/DDBJ databases">
        <title>Novel Leptospira species isolated from soil and water in Japan.</title>
        <authorList>
            <person name="Nakao R."/>
            <person name="Masuzawa T."/>
        </authorList>
    </citation>
    <scope>NUCLEOTIDE SEQUENCE [LARGE SCALE GENOMIC DNA]</scope>
    <source>
        <strain evidence="3 4">YH101</strain>
    </source>
</reference>
<protein>
    <submittedName>
        <fullName evidence="3">Hpt domain protein</fullName>
    </submittedName>
</protein>
<evidence type="ECO:0000313" key="3">
    <source>
        <dbReference type="EMBL" id="GBF51691.1"/>
    </source>
</evidence>
<dbReference type="Gene3D" id="1.20.120.160">
    <property type="entry name" value="HPT domain"/>
    <property type="match status" value="1"/>
</dbReference>
<dbReference type="SUPFAM" id="SSF47226">
    <property type="entry name" value="Histidine-containing phosphotransfer domain, HPT domain"/>
    <property type="match status" value="1"/>
</dbReference>
<feature type="modified residue" description="Phosphohistidine" evidence="1">
    <location>
        <position position="58"/>
    </location>
</feature>
<keyword evidence="1" id="KW-0597">Phosphoprotein</keyword>
<name>A0A2P2E492_9LEPT</name>
<evidence type="ECO:0000259" key="2">
    <source>
        <dbReference type="PROSITE" id="PS50894"/>
    </source>
</evidence>
<keyword evidence="4" id="KW-1185">Reference proteome</keyword>
<dbReference type="PROSITE" id="PS50894">
    <property type="entry name" value="HPT"/>
    <property type="match status" value="1"/>
</dbReference>
<dbReference type="RefSeq" id="WP_244594457.1">
    <property type="nucleotide sequence ID" value="NZ_BFBB01000008.1"/>
</dbReference>
<feature type="domain" description="HPt" evidence="2">
    <location>
        <begin position="19"/>
        <end position="113"/>
    </location>
</feature>
<comment type="caution">
    <text evidence="3">The sequence shown here is derived from an EMBL/GenBank/DDBJ whole genome shotgun (WGS) entry which is preliminary data.</text>
</comment>
<dbReference type="GO" id="GO:0000160">
    <property type="term" value="P:phosphorelay signal transduction system"/>
    <property type="evidence" value="ECO:0007669"/>
    <property type="project" value="InterPro"/>
</dbReference>
<dbReference type="InterPro" id="IPR036641">
    <property type="entry name" value="HPT_dom_sf"/>
</dbReference>
<organism evidence="3 4">
    <name type="scientific">Leptospira ryugenii</name>
    <dbReference type="NCBI Taxonomy" id="1917863"/>
    <lineage>
        <taxon>Bacteria</taxon>
        <taxon>Pseudomonadati</taxon>
        <taxon>Spirochaetota</taxon>
        <taxon>Spirochaetia</taxon>
        <taxon>Leptospirales</taxon>
        <taxon>Leptospiraceae</taxon>
        <taxon>Leptospira</taxon>
    </lineage>
</organism>
<evidence type="ECO:0000313" key="4">
    <source>
        <dbReference type="Proteomes" id="UP000245133"/>
    </source>
</evidence>
<accession>A0A2P2E492</accession>
<dbReference type="EMBL" id="BFBB01000008">
    <property type="protein sequence ID" value="GBF51691.1"/>
    <property type="molecule type" value="Genomic_DNA"/>
</dbReference>
<dbReference type="GO" id="GO:0004672">
    <property type="term" value="F:protein kinase activity"/>
    <property type="evidence" value="ECO:0007669"/>
    <property type="project" value="UniProtKB-ARBA"/>
</dbReference>
<gene>
    <name evidence="3" type="ORF">LPTSP4_32290</name>
</gene>
<dbReference type="AlphaFoldDB" id="A0A2P2E492"/>
<dbReference type="Proteomes" id="UP000245133">
    <property type="component" value="Unassembled WGS sequence"/>
</dbReference>
<dbReference type="Pfam" id="PF01627">
    <property type="entry name" value="Hpt"/>
    <property type="match status" value="1"/>
</dbReference>
<evidence type="ECO:0000256" key="1">
    <source>
        <dbReference type="PROSITE-ProRule" id="PRU00110"/>
    </source>
</evidence>